<dbReference type="PANTHER" id="PTHR10963:SF60">
    <property type="entry name" value="GRAM-NEGATIVE BACTERIA-BINDING PROTEIN 1-RELATED"/>
    <property type="match status" value="1"/>
</dbReference>
<dbReference type="InterPro" id="IPR000757">
    <property type="entry name" value="Beta-glucanase-like"/>
</dbReference>
<keyword evidence="2" id="KW-0378">Hydrolase</keyword>
<reference evidence="2" key="1">
    <citation type="journal article" date="2020" name="Stud. Mycol.">
        <title>101 Dothideomycetes genomes: a test case for predicting lifestyles and emergence of pathogens.</title>
        <authorList>
            <person name="Haridas S."/>
            <person name="Albert R."/>
            <person name="Binder M."/>
            <person name="Bloem J."/>
            <person name="Labutti K."/>
            <person name="Salamov A."/>
            <person name="Andreopoulos B."/>
            <person name="Baker S."/>
            <person name="Barry K."/>
            <person name="Bills G."/>
            <person name="Bluhm B."/>
            <person name="Cannon C."/>
            <person name="Castanera R."/>
            <person name="Culley D."/>
            <person name="Daum C."/>
            <person name="Ezra D."/>
            <person name="Gonzalez J."/>
            <person name="Henrissat B."/>
            <person name="Kuo A."/>
            <person name="Liang C."/>
            <person name="Lipzen A."/>
            <person name="Lutzoni F."/>
            <person name="Magnuson J."/>
            <person name="Mondo S."/>
            <person name="Nolan M."/>
            <person name="Ohm R."/>
            <person name="Pangilinan J."/>
            <person name="Park H.-J."/>
            <person name="Ramirez L."/>
            <person name="Alfaro M."/>
            <person name="Sun H."/>
            <person name="Tritt A."/>
            <person name="Yoshinaga Y."/>
            <person name="Zwiers L.-H."/>
            <person name="Turgeon B."/>
            <person name="Goodwin S."/>
            <person name="Spatafora J."/>
            <person name="Crous P."/>
            <person name="Grigoriev I."/>
        </authorList>
    </citation>
    <scope>NUCLEOTIDE SEQUENCE</scope>
    <source>
        <strain evidence="2">Tuck. ex Michener</strain>
    </source>
</reference>
<dbReference type="SUPFAM" id="SSF49899">
    <property type="entry name" value="Concanavalin A-like lectins/glucanases"/>
    <property type="match status" value="1"/>
</dbReference>
<protein>
    <submittedName>
        <fullName evidence="2">Glycoside hydrolase family 16 protein</fullName>
    </submittedName>
</protein>
<evidence type="ECO:0000259" key="1">
    <source>
        <dbReference type="PROSITE" id="PS51762"/>
    </source>
</evidence>
<gene>
    <name evidence="2" type="ORF">EV356DRAFT_580305</name>
</gene>
<proteinExistence type="predicted"/>
<dbReference type="PROSITE" id="PS51762">
    <property type="entry name" value="GH16_2"/>
    <property type="match status" value="1"/>
</dbReference>
<evidence type="ECO:0000313" key="3">
    <source>
        <dbReference type="Proteomes" id="UP000800092"/>
    </source>
</evidence>
<keyword evidence="3" id="KW-1185">Reference proteome</keyword>
<accession>A0A6A6GWY7</accession>
<dbReference type="OrthoDB" id="192832at2759"/>
<dbReference type="InterPro" id="IPR013320">
    <property type="entry name" value="ConA-like_dom_sf"/>
</dbReference>
<dbReference type="AlphaFoldDB" id="A0A6A6GWY7"/>
<dbReference type="InterPro" id="IPR050546">
    <property type="entry name" value="Glycosyl_Hydrlase_16"/>
</dbReference>
<feature type="domain" description="GH16" evidence="1">
    <location>
        <begin position="14"/>
        <end position="275"/>
    </location>
</feature>
<dbReference type="Gene3D" id="2.60.120.200">
    <property type="match status" value="1"/>
</dbReference>
<dbReference type="EMBL" id="ML991847">
    <property type="protein sequence ID" value="KAF2230129.1"/>
    <property type="molecule type" value="Genomic_DNA"/>
</dbReference>
<evidence type="ECO:0000313" key="2">
    <source>
        <dbReference type="EMBL" id="KAF2230129.1"/>
    </source>
</evidence>
<sequence length="275" mass="30087">MAPAIPGFNFVWVDDFNGATGLPDQKKWNIIQKGPNRKSGEVQTYTASTQNVSLTGSGQLHITPQKDGNGNWTSARLEGVHDFSCPDNGKMILQAELRTGIDPVTEQAGVWPAFWALGGWIRSHNTPWPECGEWDIMENSSGAGFTLASLHYGPDGDPAHEKSQGGQLNSAAEKSMPVEEFNTYSLMVDRTLSRWQDETLTWSLNGKPWFSVKGSDVNDHTFWTNCAHKAFFPIVNVAIGTNFPGSSNNGQPNTQTVTGLGSGMQVLYVAFYKSQ</sequence>
<dbReference type="GO" id="GO:0004553">
    <property type="term" value="F:hydrolase activity, hydrolyzing O-glycosyl compounds"/>
    <property type="evidence" value="ECO:0007669"/>
    <property type="project" value="InterPro"/>
</dbReference>
<dbReference type="GO" id="GO:0005975">
    <property type="term" value="P:carbohydrate metabolic process"/>
    <property type="evidence" value="ECO:0007669"/>
    <property type="project" value="InterPro"/>
</dbReference>
<organism evidence="2 3">
    <name type="scientific">Viridothelium virens</name>
    <name type="common">Speckled blister lichen</name>
    <name type="synonym">Trypethelium virens</name>
    <dbReference type="NCBI Taxonomy" id="1048519"/>
    <lineage>
        <taxon>Eukaryota</taxon>
        <taxon>Fungi</taxon>
        <taxon>Dikarya</taxon>
        <taxon>Ascomycota</taxon>
        <taxon>Pezizomycotina</taxon>
        <taxon>Dothideomycetes</taxon>
        <taxon>Dothideomycetes incertae sedis</taxon>
        <taxon>Trypetheliales</taxon>
        <taxon>Trypetheliaceae</taxon>
        <taxon>Viridothelium</taxon>
    </lineage>
</organism>
<dbReference type="PANTHER" id="PTHR10963">
    <property type="entry name" value="GLYCOSYL HYDROLASE-RELATED"/>
    <property type="match status" value="1"/>
</dbReference>
<name>A0A6A6GWY7_VIRVR</name>
<dbReference type="Proteomes" id="UP000800092">
    <property type="component" value="Unassembled WGS sequence"/>
</dbReference>